<protein>
    <submittedName>
        <fullName evidence="2">Uncharacterized protein</fullName>
    </submittedName>
</protein>
<feature type="transmembrane region" description="Helical" evidence="1">
    <location>
        <begin position="45"/>
        <end position="67"/>
    </location>
</feature>
<evidence type="ECO:0000313" key="2">
    <source>
        <dbReference type="EMBL" id="GEM01493.1"/>
    </source>
</evidence>
<keyword evidence="1" id="KW-0472">Membrane</keyword>
<dbReference type="EMBL" id="BJWI01000010">
    <property type="protein sequence ID" value="GEM01493.1"/>
    <property type="molecule type" value="Genomic_DNA"/>
</dbReference>
<dbReference type="Proteomes" id="UP000321547">
    <property type="component" value="Unassembled WGS sequence"/>
</dbReference>
<reference evidence="2 3" key="1">
    <citation type="submission" date="2019-07" db="EMBL/GenBank/DDBJ databases">
        <title>Whole genome shotgun sequence of Halolactibacillus halophilus NBRC 100868.</title>
        <authorList>
            <person name="Hosoyama A."/>
            <person name="Uohara A."/>
            <person name="Ohji S."/>
            <person name="Ichikawa N."/>
        </authorList>
    </citation>
    <scope>NUCLEOTIDE SEQUENCE [LARGE SCALE GENOMIC DNA]</scope>
    <source>
        <strain evidence="2 3">NBRC 100868</strain>
    </source>
</reference>
<name>A0ABQ0VK61_9BACI</name>
<keyword evidence="1" id="KW-1133">Transmembrane helix</keyword>
<evidence type="ECO:0000256" key="1">
    <source>
        <dbReference type="SAM" id="Phobius"/>
    </source>
</evidence>
<gene>
    <name evidence="2" type="ORF">HHA03_10250</name>
</gene>
<proteinExistence type="predicted"/>
<evidence type="ECO:0000313" key="3">
    <source>
        <dbReference type="Proteomes" id="UP000321547"/>
    </source>
</evidence>
<organism evidence="2 3">
    <name type="scientific">Halolactibacillus halophilus</name>
    <dbReference type="NCBI Taxonomy" id="306540"/>
    <lineage>
        <taxon>Bacteria</taxon>
        <taxon>Bacillati</taxon>
        <taxon>Bacillota</taxon>
        <taxon>Bacilli</taxon>
        <taxon>Bacillales</taxon>
        <taxon>Bacillaceae</taxon>
        <taxon>Halolactibacillus</taxon>
    </lineage>
</organism>
<feature type="transmembrane region" description="Helical" evidence="1">
    <location>
        <begin position="79"/>
        <end position="102"/>
    </location>
</feature>
<sequence>MHLENKPMLINLKVTLILFTLSVLSLGAASFSKSFHDFSLDYLKLHPLILVIALSVLTFFLSIVSIFKSKTKRGVIVHLSLIVGSLSILMLSSIIFLFGHAIDSL</sequence>
<keyword evidence="3" id="KW-1185">Reference proteome</keyword>
<comment type="caution">
    <text evidence="2">The sequence shown here is derived from an EMBL/GenBank/DDBJ whole genome shotgun (WGS) entry which is preliminary data.</text>
</comment>
<accession>A0ABQ0VK61</accession>
<keyword evidence="1" id="KW-0812">Transmembrane</keyword>